<dbReference type="SUPFAM" id="SSF82171">
    <property type="entry name" value="DPP6 N-terminal domain-like"/>
    <property type="match status" value="1"/>
</dbReference>
<dbReference type="Gene3D" id="3.40.50.1820">
    <property type="entry name" value="alpha/beta hydrolase"/>
    <property type="match status" value="1"/>
</dbReference>
<dbReference type="Pfam" id="PF07676">
    <property type="entry name" value="PD40"/>
    <property type="match status" value="2"/>
</dbReference>
<evidence type="ECO:0000313" key="5">
    <source>
        <dbReference type="EMBL" id="ACQ79071.1"/>
    </source>
</evidence>
<dbReference type="InterPro" id="IPR011042">
    <property type="entry name" value="6-blade_b-propeller_TolB-like"/>
</dbReference>
<evidence type="ECO:0000259" key="4">
    <source>
        <dbReference type="Pfam" id="PF00326"/>
    </source>
</evidence>
<name>C5BYW3_BEUC1</name>
<protein>
    <submittedName>
        <fullName evidence="5">Peptidase S9 prolyl oligopeptidase active site domain protein</fullName>
    </submittedName>
</protein>
<dbReference type="eggNOG" id="COG0823">
    <property type="taxonomic scope" value="Bacteria"/>
</dbReference>
<keyword evidence="6" id="KW-1185">Reference proteome</keyword>
<keyword evidence="1" id="KW-0378">Hydrolase</keyword>
<dbReference type="Proteomes" id="UP000007962">
    <property type="component" value="Chromosome"/>
</dbReference>
<keyword evidence="2" id="KW-0645">Protease</keyword>
<sequence>MTPENLAHLRAPGRPSVHPDGGWAAVAISRPDLDDDAYRSQVWRVPTDGGAPVRLTGGDSDSEPVISPDGRWLAFLRAGKDAPAQLALLDLLGGEARVLTDHRIGVGSRPAWSPDSRRIAYTARVPEPGRYGTKDGVGAGAESPRHITTYTYRIDNVGFTTGRPAHVFVLEVLDAPSPTDADARDVVPVRLTEGDLSHGLPVWAPDGGALLTVRSRDDALRGDLLRVAVPAQLPAHEKDPAADDDETPAPKVGEDPVRDGLVAVAEPLVISTPGSPAGVAFGERDVVWLLAVDLGEDDLDFVGRNAALWRGRLVGAELVDAARVTDPAVHDLNGSTGPGAFQVVDDRVLLTRVHRGDTELVLVEGDGAAAGDARVRVLLGGSAVVGADAIDSPPGEPLRVVVSAATADSPGDVVVVTDDSGEAGDGGAASSDVHVRPLTDLAAPLREAAAVRPPIELGGTAPDGYPLHGWLTLPDPAVHGAGPHPVLLNIHGGPYAAYGPAFFDETQVYAAAGYAVVYGNPRGSAGYGEAHGQAIRGRFGTVDADDVLALLDSALAAHPELDGERVGVLGGSYGGYMTAWLTTRTDRFAAAIVERGFLDPVSFVGSSDIGWNFGGQYLGEDPDAVAAQSPMAHLDRVTTPTLVIHSENDWRCPVEQGQRWYVGLRRRGIPSELLLFPGEGHELSRSGRPKHRRERFEHILAWWQRHLPVAPAAAEGADG</sequence>
<dbReference type="STRING" id="471853.Bcav_0810"/>
<dbReference type="eggNOG" id="COG1506">
    <property type="taxonomic scope" value="Bacteria"/>
</dbReference>
<gene>
    <name evidence="5" type="ordered locus">Bcav_0810</name>
</gene>
<feature type="region of interest" description="Disordered" evidence="3">
    <location>
        <begin position="1"/>
        <end position="20"/>
    </location>
</feature>
<dbReference type="OrthoDB" id="262125at2"/>
<dbReference type="PANTHER" id="PTHR42776">
    <property type="entry name" value="SERINE PEPTIDASE S9 FAMILY MEMBER"/>
    <property type="match status" value="1"/>
</dbReference>
<feature type="domain" description="Peptidase S9 prolyl oligopeptidase catalytic" evidence="4">
    <location>
        <begin position="501"/>
        <end position="707"/>
    </location>
</feature>
<accession>C5BYW3</accession>
<evidence type="ECO:0000313" key="6">
    <source>
        <dbReference type="Proteomes" id="UP000007962"/>
    </source>
</evidence>
<dbReference type="InterPro" id="IPR011659">
    <property type="entry name" value="WD40"/>
</dbReference>
<dbReference type="Gene3D" id="2.120.10.30">
    <property type="entry name" value="TolB, C-terminal domain"/>
    <property type="match status" value="1"/>
</dbReference>
<dbReference type="EMBL" id="CP001618">
    <property type="protein sequence ID" value="ACQ79071.1"/>
    <property type="molecule type" value="Genomic_DNA"/>
</dbReference>
<feature type="region of interest" description="Disordered" evidence="3">
    <location>
        <begin position="231"/>
        <end position="255"/>
    </location>
</feature>
<evidence type="ECO:0000256" key="2">
    <source>
        <dbReference type="ARBA" id="ARBA00022825"/>
    </source>
</evidence>
<dbReference type="GO" id="GO:0006508">
    <property type="term" value="P:proteolysis"/>
    <property type="evidence" value="ECO:0007669"/>
    <property type="project" value="InterPro"/>
</dbReference>
<dbReference type="GO" id="GO:0004252">
    <property type="term" value="F:serine-type endopeptidase activity"/>
    <property type="evidence" value="ECO:0007669"/>
    <property type="project" value="TreeGrafter"/>
</dbReference>
<dbReference type="PANTHER" id="PTHR42776:SF27">
    <property type="entry name" value="DIPEPTIDYL PEPTIDASE FAMILY MEMBER 6"/>
    <property type="match status" value="1"/>
</dbReference>
<evidence type="ECO:0000256" key="1">
    <source>
        <dbReference type="ARBA" id="ARBA00022801"/>
    </source>
</evidence>
<dbReference type="SUPFAM" id="SSF53474">
    <property type="entry name" value="alpha/beta-Hydrolases"/>
    <property type="match status" value="1"/>
</dbReference>
<dbReference type="AlphaFoldDB" id="C5BYW3"/>
<dbReference type="KEGG" id="bcv:Bcav_0810"/>
<dbReference type="InterPro" id="IPR001375">
    <property type="entry name" value="Peptidase_S9_cat"/>
</dbReference>
<reference evidence="5 6" key="1">
    <citation type="journal article" date="2009" name="Stand. Genomic Sci.">
        <title>Complete genome sequence of Beutenbergia cavernae type strain (HKI 0122).</title>
        <authorList>
            <person name="Land M."/>
            <person name="Pukall R."/>
            <person name="Abt B."/>
            <person name="Goker M."/>
            <person name="Rohde M."/>
            <person name="Glavina Del Rio T."/>
            <person name="Tice H."/>
            <person name="Copeland A."/>
            <person name="Cheng J.F."/>
            <person name="Lucas S."/>
            <person name="Chen F."/>
            <person name="Nolan M."/>
            <person name="Bruce D."/>
            <person name="Goodwin L."/>
            <person name="Pitluck S."/>
            <person name="Ivanova N."/>
            <person name="Mavromatis K."/>
            <person name="Ovchinnikova G."/>
            <person name="Pati A."/>
            <person name="Chen A."/>
            <person name="Palaniappan K."/>
            <person name="Hauser L."/>
            <person name="Chang Y.J."/>
            <person name="Jefferies C.C."/>
            <person name="Saunders E."/>
            <person name="Brettin T."/>
            <person name="Detter J.C."/>
            <person name="Han C."/>
            <person name="Chain P."/>
            <person name="Bristow J."/>
            <person name="Eisen J.A."/>
            <person name="Markowitz V."/>
            <person name="Hugenholtz P."/>
            <person name="Kyrpides N.C."/>
            <person name="Klenk H.P."/>
            <person name="Lapidus A."/>
        </authorList>
    </citation>
    <scope>NUCLEOTIDE SEQUENCE [LARGE SCALE GENOMIC DNA]</scope>
    <source>
        <strain evidence="6">ATCC BAA-8 / DSM 12333 / NBRC 16432</strain>
    </source>
</reference>
<dbReference type="InterPro" id="IPR029058">
    <property type="entry name" value="AB_hydrolase_fold"/>
</dbReference>
<dbReference type="HOGENOM" id="CLU_008615_2_1_11"/>
<proteinExistence type="predicted"/>
<dbReference type="Pfam" id="PF00326">
    <property type="entry name" value="Peptidase_S9"/>
    <property type="match status" value="1"/>
</dbReference>
<evidence type="ECO:0000256" key="3">
    <source>
        <dbReference type="SAM" id="MobiDB-lite"/>
    </source>
</evidence>
<dbReference type="RefSeq" id="WP_012725851.1">
    <property type="nucleotide sequence ID" value="NC_012669.1"/>
</dbReference>
<keyword evidence="2" id="KW-0720">Serine protease</keyword>
<organism evidence="5 6">
    <name type="scientific">Beutenbergia cavernae (strain ATCC BAA-8 / DSM 12333 / CCUG 43141 / JCM 11478 / NBRC 16432 / NCIMB 13614 / HKI 0122)</name>
    <dbReference type="NCBI Taxonomy" id="471853"/>
    <lineage>
        <taxon>Bacteria</taxon>
        <taxon>Bacillati</taxon>
        <taxon>Actinomycetota</taxon>
        <taxon>Actinomycetes</taxon>
        <taxon>Micrococcales</taxon>
        <taxon>Beutenbergiaceae</taxon>
        <taxon>Beutenbergia</taxon>
    </lineage>
</organism>